<evidence type="ECO:0000313" key="3">
    <source>
        <dbReference type="EMBL" id="RWY39921.1"/>
    </source>
</evidence>
<evidence type="ECO:0000259" key="2">
    <source>
        <dbReference type="Pfam" id="PF12728"/>
    </source>
</evidence>
<dbReference type="OrthoDB" id="9805928at2"/>
<dbReference type="RefSeq" id="WP_128489948.1">
    <property type="nucleotide sequence ID" value="NZ_JBHLXB010000025.1"/>
</dbReference>
<accession>A0A444M9S7</accession>
<dbReference type="Pfam" id="PF12728">
    <property type="entry name" value="HTH_17"/>
    <property type="match status" value="1"/>
</dbReference>
<gene>
    <name evidence="3" type="ORF">EP867_13155</name>
</gene>
<dbReference type="InterPro" id="IPR010093">
    <property type="entry name" value="SinI_DNA-bd"/>
</dbReference>
<dbReference type="Proteomes" id="UP000287168">
    <property type="component" value="Unassembled WGS sequence"/>
</dbReference>
<reference evidence="3 4" key="1">
    <citation type="journal article" date="2015" name="Int. J. Syst. Evol. Microbiol.">
        <title>Gemmobacter intermedius sp. nov., isolated from a white stork (Ciconia ciconia).</title>
        <authorList>
            <person name="Kampfer P."/>
            <person name="Jerzak L."/>
            <person name="Wilharm G."/>
            <person name="Golke J."/>
            <person name="Busse H.J."/>
            <person name="Glaeser S.P."/>
        </authorList>
    </citation>
    <scope>NUCLEOTIDE SEQUENCE [LARGE SCALE GENOMIC DNA]</scope>
    <source>
        <strain evidence="3 4">119/4</strain>
    </source>
</reference>
<dbReference type="SUPFAM" id="SSF53850">
    <property type="entry name" value="Periplasmic binding protein-like II"/>
    <property type="match status" value="1"/>
</dbReference>
<feature type="domain" description="Helix-turn-helix" evidence="2">
    <location>
        <begin position="9"/>
        <end position="58"/>
    </location>
</feature>
<protein>
    <submittedName>
        <fullName evidence="3">Helix-turn-helix domain-containing protein</fullName>
    </submittedName>
</protein>
<feature type="domain" description="PBP" evidence="1">
    <location>
        <begin position="86"/>
        <end position="267"/>
    </location>
</feature>
<dbReference type="AlphaFoldDB" id="A0A444M9S7"/>
<dbReference type="Pfam" id="PF12727">
    <property type="entry name" value="PBP_like"/>
    <property type="match status" value="1"/>
</dbReference>
<dbReference type="InterPro" id="IPR041657">
    <property type="entry name" value="HTH_17"/>
</dbReference>
<proteinExistence type="predicted"/>
<evidence type="ECO:0000313" key="4">
    <source>
        <dbReference type="Proteomes" id="UP000287168"/>
    </source>
</evidence>
<dbReference type="PANTHER" id="PTHR38431">
    <property type="entry name" value="BLL2305 PROTEIN"/>
    <property type="match status" value="1"/>
</dbReference>
<organism evidence="3 4">
    <name type="scientific">Falsigemmobacter intermedius</name>
    <dbReference type="NCBI Taxonomy" id="1553448"/>
    <lineage>
        <taxon>Bacteria</taxon>
        <taxon>Pseudomonadati</taxon>
        <taxon>Pseudomonadota</taxon>
        <taxon>Alphaproteobacteria</taxon>
        <taxon>Rhodobacterales</taxon>
        <taxon>Paracoccaceae</taxon>
        <taxon>Falsigemmobacter</taxon>
    </lineage>
</organism>
<dbReference type="InterPro" id="IPR024370">
    <property type="entry name" value="PBP_domain"/>
</dbReference>
<sequence>MTDSAAPVLMTTSEVASYLRIKERTIYDMVARSQIPFSRVSGKLLFPRRLVDAWIEGQTELPDSRLAPAPLICSGSSEPLLEWALRQSGAGLAILTSGSRQGLEALAAGRAMLAGTHLIEPETGRYNVDAVRSLLPYPDIVMIHWARRVQGLLLARGNPANITSLRDVVERGLRVVLRSEGAGSQILLDLLLSREGLSPSDLNAAPRVAESHGDMASMIEMGEADCGLGLASASLGFLPLWPEEEFDLVMRRRDFFEPPVQKLLAFARGEACRRRAEFLGGYDLTRLGEVRLNA</sequence>
<keyword evidence="4" id="KW-1185">Reference proteome</keyword>
<name>A0A444M9S7_9RHOB</name>
<comment type="caution">
    <text evidence="3">The sequence shown here is derived from an EMBL/GenBank/DDBJ whole genome shotgun (WGS) entry which is preliminary data.</text>
</comment>
<dbReference type="NCBIfam" id="TIGR01764">
    <property type="entry name" value="excise"/>
    <property type="match status" value="1"/>
</dbReference>
<dbReference type="EMBL" id="SBLC01000019">
    <property type="protein sequence ID" value="RWY39921.1"/>
    <property type="molecule type" value="Genomic_DNA"/>
</dbReference>
<dbReference type="GO" id="GO:0003677">
    <property type="term" value="F:DNA binding"/>
    <property type="evidence" value="ECO:0007669"/>
    <property type="project" value="InterPro"/>
</dbReference>
<dbReference type="PANTHER" id="PTHR38431:SF1">
    <property type="entry name" value="BLL2305 PROTEIN"/>
    <property type="match status" value="1"/>
</dbReference>
<evidence type="ECO:0000259" key="1">
    <source>
        <dbReference type="Pfam" id="PF12727"/>
    </source>
</evidence>